<dbReference type="EMBL" id="JXYQ01000099">
    <property type="protein sequence ID" value="KJA08835.1"/>
    <property type="molecule type" value="Genomic_DNA"/>
</dbReference>
<proteinExistence type="predicted"/>
<feature type="chain" id="PRO_5002320666" evidence="1">
    <location>
        <begin position="26"/>
        <end position="231"/>
    </location>
</feature>
<comment type="caution">
    <text evidence="2">The sequence shown here is derived from an EMBL/GenBank/DDBJ whole genome shotgun (WGS) entry which is preliminary data.</text>
</comment>
<organism evidence="2 3">
    <name type="scientific">Acidovorax temperans</name>
    <dbReference type="NCBI Taxonomy" id="80878"/>
    <lineage>
        <taxon>Bacteria</taxon>
        <taxon>Pseudomonadati</taxon>
        <taxon>Pseudomonadota</taxon>
        <taxon>Betaproteobacteria</taxon>
        <taxon>Burkholderiales</taxon>
        <taxon>Comamonadaceae</taxon>
        <taxon>Acidovorax</taxon>
    </lineage>
</organism>
<dbReference type="RefSeq" id="WP_044402975.1">
    <property type="nucleotide sequence ID" value="NZ_JXYQ01000099.1"/>
</dbReference>
<dbReference type="AlphaFoldDB" id="A0A0D7K3F9"/>
<name>A0A0D7K3F9_9BURK</name>
<feature type="signal peptide" evidence="1">
    <location>
        <begin position="1"/>
        <end position="25"/>
    </location>
</feature>
<dbReference type="STRING" id="80878.RP29_19815"/>
<sequence length="231" mass="26015">MNFHFNSSIKFAFVATVLVSTGVFAQALPKKAPSRSPAQTQAAEKGWVKEPSSFLGIEFKKPLTVQNCPTTYISQNSKMVMMDFEALKSMDGVCIDTQDITYQYQRGDSGKFKLSNLPNLGFTYKVYLNFKAGLVTSFTMELDQSDFSTLLNVFKDRYGAPTSNQTYVFKAKNGGEFNATEVAWKGKNTSIYMYERLGRLDESHVLITDNEDLQAELDSKRDQRASEAQKF</sequence>
<dbReference type="PATRIC" id="fig|80878.5.peg.4346"/>
<dbReference type="OrthoDB" id="8819412at2"/>
<gene>
    <name evidence="2" type="ORF">RP29_19815</name>
</gene>
<accession>A0A0D7K3F9</accession>
<protein>
    <submittedName>
        <fullName evidence="2">Uncharacterized protein</fullName>
    </submittedName>
</protein>
<reference evidence="2 3" key="1">
    <citation type="submission" date="2014-12" db="EMBL/GenBank/DDBJ databases">
        <title>Isolation of bacteria from lake water.</title>
        <authorList>
            <person name="Sheng K.-Y."/>
            <person name="Chin P.-S."/>
            <person name="Chan K.-G."/>
            <person name="Tan G.S."/>
        </authorList>
    </citation>
    <scope>NUCLEOTIDE SEQUENCE [LARGE SCALE GENOMIC DNA]</scope>
    <source>
        <strain evidence="2 3">KY4</strain>
    </source>
</reference>
<keyword evidence="1" id="KW-0732">Signal</keyword>
<evidence type="ECO:0000313" key="3">
    <source>
        <dbReference type="Proteomes" id="UP000032566"/>
    </source>
</evidence>
<keyword evidence="3" id="KW-1185">Reference proteome</keyword>
<dbReference type="Proteomes" id="UP000032566">
    <property type="component" value="Unassembled WGS sequence"/>
</dbReference>
<evidence type="ECO:0000313" key="2">
    <source>
        <dbReference type="EMBL" id="KJA08835.1"/>
    </source>
</evidence>
<evidence type="ECO:0000256" key="1">
    <source>
        <dbReference type="SAM" id="SignalP"/>
    </source>
</evidence>